<evidence type="ECO:0000259" key="5">
    <source>
        <dbReference type="Pfam" id="PF08544"/>
    </source>
</evidence>
<keyword evidence="4" id="KW-0460">Magnesium</keyword>
<reference evidence="6" key="2">
    <citation type="journal article" date="2015" name="ISME J.">
        <title>A new class of marine Euryarchaeota group II from the Mediterranean deep chlorophyll maximum.</title>
        <authorList>
            <person name="Martin-Cuadrado A.B."/>
            <person name="Garcia-Heredia I."/>
            <person name="Molto A.G."/>
            <person name="Lopez-Ubeda R."/>
            <person name="Kimes N."/>
            <person name="Lopez-Garcia P."/>
            <person name="Moreira D."/>
            <person name="Rodriguez-Valera F."/>
        </authorList>
    </citation>
    <scope>NUCLEOTIDE SEQUENCE</scope>
</reference>
<keyword evidence="1" id="KW-0963">Cytoplasm</keyword>
<reference evidence="6" key="1">
    <citation type="submission" date="2014-11" db="EMBL/GenBank/DDBJ databases">
        <authorList>
            <person name="Zhu J."/>
            <person name="Qi W."/>
            <person name="Song R."/>
        </authorList>
    </citation>
    <scope>NUCLEOTIDE SEQUENCE</scope>
</reference>
<evidence type="ECO:0000313" key="6">
    <source>
        <dbReference type="EMBL" id="ANV79413.1"/>
    </source>
</evidence>
<evidence type="ECO:0000256" key="3">
    <source>
        <dbReference type="ARBA" id="ARBA00022777"/>
    </source>
</evidence>
<keyword evidence="2" id="KW-0808">Transferase</keyword>
<dbReference type="PANTHER" id="PTHR43290">
    <property type="entry name" value="MEVALONATE KINASE"/>
    <property type="match status" value="1"/>
</dbReference>
<dbReference type="GO" id="GO:0005829">
    <property type="term" value="C:cytosol"/>
    <property type="evidence" value="ECO:0007669"/>
    <property type="project" value="TreeGrafter"/>
</dbReference>
<dbReference type="PANTHER" id="PTHR43290:SF2">
    <property type="entry name" value="MEVALONATE KINASE"/>
    <property type="match status" value="1"/>
</dbReference>
<sequence length="137" mass="14653">MVNTRIHWRRESPTGKMVAGVADLLSSDPDKKNIMTNIREITNKGLDALSIGNFEAVGMAMNECHEQLRVLGVSSDSLDRLVEATKPYSLGAKMTGAGGGGCMVALSKNPQRVSEQIEIAGGKPMISKLVSKGVRLI</sequence>
<feature type="domain" description="GHMP kinase C-terminal" evidence="5">
    <location>
        <begin position="48"/>
        <end position="118"/>
    </location>
</feature>
<dbReference type="AlphaFoldDB" id="A0A1B1TAY2"/>
<evidence type="ECO:0000256" key="4">
    <source>
        <dbReference type="ARBA" id="ARBA00022842"/>
    </source>
</evidence>
<dbReference type="InterPro" id="IPR006205">
    <property type="entry name" value="Mev_gal_kin"/>
</dbReference>
<dbReference type="Pfam" id="PF08544">
    <property type="entry name" value="GHMP_kinases_C"/>
    <property type="match status" value="1"/>
</dbReference>
<name>A0A1B1TAY2_9ARCH</name>
<dbReference type="SUPFAM" id="SSF55060">
    <property type="entry name" value="GHMP Kinase, C-terminal domain"/>
    <property type="match status" value="1"/>
</dbReference>
<dbReference type="InterPro" id="IPR036554">
    <property type="entry name" value="GHMP_kinase_C_sf"/>
</dbReference>
<dbReference type="GO" id="GO:0004496">
    <property type="term" value="F:mevalonate kinase activity"/>
    <property type="evidence" value="ECO:0007669"/>
    <property type="project" value="InterPro"/>
</dbReference>
<accession>A0A1B1TAY2</accession>
<dbReference type="InterPro" id="IPR013750">
    <property type="entry name" value="GHMP_kinase_C_dom"/>
</dbReference>
<protein>
    <recommendedName>
        <fullName evidence="5">GHMP kinase C-terminal domain-containing protein</fullName>
    </recommendedName>
</protein>
<evidence type="ECO:0000256" key="1">
    <source>
        <dbReference type="ARBA" id="ARBA00022490"/>
    </source>
</evidence>
<dbReference type="GO" id="GO:0019287">
    <property type="term" value="P:isopentenyl diphosphate biosynthetic process, mevalonate pathway"/>
    <property type="evidence" value="ECO:0007669"/>
    <property type="project" value="TreeGrafter"/>
</dbReference>
<keyword evidence="3" id="KW-0418">Kinase</keyword>
<dbReference type="Gene3D" id="3.30.70.890">
    <property type="entry name" value="GHMP kinase, C-terminal domain"/>
    <property type="match status" value="1"/>
</dbReference>
<dbReference type="EMBL" id="KP211832">
    <property type="protein sequence ID" value="ANV79413.1"/>
    <property type="molecule type" value="Genomic_DNA"/>
</dbReference>
<evidence type="ECO:0000256" key="2">
    <source>
        <dbReference type="ARBA" id="ARBA00022679"/>
    </source>
</evidence>
<proteinExistence type="predicted"/>
<organism evidence="6">
    <name type="scientific">uncultured Poseidoniia archaeon</name>
    <dbReference type="NCBI Taxonomy" id="1697135"/>
    <lineage>
        <taxon>Archaea</taxon>
        <taxon>Methanobacteriati</taxon>
        <taxon>Thermoplasmatota</taxon>
        <taxon>Candidatus Poseidoniia</taxon>
        <taxon>environmental samples</taxon>
    </lineage>
</organism>
<dbReference type="GO" id="GO:0005524">
    <property type="term" value="F:ATP binding"/>
    <property type="evidence" value="ECO:0007669"/>
    <property type="project" value="InterPro"/>
</dbReference>